<feature type="binding site" evidence="16">
    <location>
        <position position="208"/>
    </location>
    <ligand>
        <name>S-adenosyl-L-methionine</name>
        <dbReference type="ChEBI" id="CHEBI:59789"/>
        <label>2</label>
    </ligand>
</feature>
<evidence type="ECO:0000256" key="17">
    <source>
        <dbReference type="PIRSR" id="PIRSR000167-2"/>
    </source>
</evidence>
<organism evidence="19 20">
    <name type="scientific">Aliidiomarina haloalkalitolerans</name>
    <dbReference type="NCBI Taxonomy" id="859059"/>
    <lineage>
        <taxon>Bacteria</taxon>
        <taxon>Pseudomonadati</taxon>
        <taxon>Pseudomonadota</taxon>
        <taxon>Gammaproteobacteria</taxon>
        <taxon>Alteromonadales</taxon>
        <taxon>Idiomarinaceae</taxon>
        <taxon>Aliidiomarina</taxon>
    </lineage>
</organism>
<name>A0A432VVY9_9GAMM</name>
<dbReference type="FunFam" id="3.80.30.20:FF:000012">
    <property type="entry name" value="Coproporphyrinogen-III oxidase"/>
    <property type="match status" value="1"/>
</dbReference>
<feature type="binding site" evidence="17">
    <location>
        <position position="63"/>
    </location>
    <ligand>
        <name>[4Fe-4S] cluster</name>
        <dbReference type="ChEBI" id="CHEBI:49883"/>
        <note>4Fe-4S-S-AdoMet</note>
    </ligand>
</feature>
<feature type="binding site" evidence="16">
    <location>
        <position position="53"/>
    </location>
    <ligand>
        <name>S-adenosyl-L-methionine</name>
        <dbReference type="ChEBI" id="CHEBI:59789"/>
        <label>1</label>
    </ligand>
</feature>
<dbReference type="InterPro" id="IPR034505">
    <property type="entry name" value="Coproporphyrinogen-III_oxidase"/>
</dbReference>
<dbReference type="FunFam" id="1.10.10.920:FF:000001">
    <property type="entry name" value="Coproporphyrinogen-III oxidase"/>
    <property type="match status" value="1"/>
</dbReference>
<dbReference type="UniPathway" id="UPA00251">
    <property type="reaction ID" value="UER00323"/>
</dbReference>
<dbReference type="GO" id="GO:0051989">
    <property type="term" value="F:coproporphyrinogen dehydrogenase activity"/>
    <property type="evidence" value="ECO:0007669"/>
    <property type="project" value="UniProtKB-EC"/>
</dbReference>
<evidence type="ECO:0000256" key="14">
    <source>
        <dbReference type="ARBA" id="ARBA00048321"/>
    </source>
</evidence>
<reference evidence="19 20" key="1">
    <citation type="journal article" date="2011" name="Front. Microbiol.">
        <title>Genomic signatures of strain selection and enhancement in Bacillus atrophaeus var. globigii, a historical biowarfare simulant.</title>
        <authorList>
            <person name="Gibbons H.S."/>
            <person name="Broomall S.M."/>
            <person name="McNew L.A."/>
            <person name="Daligault H."/>
            <person name="Chapman C."/>
            <person name="Bruce D."/>
            <person name="Karavis M."/>
            <person name="Krepps M."/>
            <person name="McGregor P.A."/>
            <person name="Hong C."/>
            <person name="Park K.H."/>
            <person name="Akmal A."/>
            <person name="Feldman A."/>
            <person name="Lin J.S."/>
            <person name="Chang W.E."/>
            <person name="Higgs B.W."/>
            <person name="Demirev P."/>
            <person name="Lindquist J."/>
            <person name="Liem A."/>
            <person name="Fochler E."/>
            <person name="Read T.D."/>
            <person name="Tapia R."/>
            <person name="Johnson S."/>
            <person name="Bishop-Lilly K.A."/>
            <person name="Detter C."/>
            <person name="Han C."/>
            <person name="Sozhamannan S."/>
            <person name="Rosenzweig C.N."/>
            <person name="Skowronski E.W."/>
        </authorList>
    </citation>
    <scope>NUCLEOTIDE SEQUENCE [LARGE SCALE GENOMIC DNA]</scope>
    <source>
        <strain evidence="19 20">AK5</strain>
    </source>
</reference>
<keyword evidence="9 15" id="KW-0560">Oxidoreductase</keyword>
<proteinExistence type="inferred from homology"/>
<dbReference type="EMBL" id="PIPI01000002">
    <property type="protein sequence ID" value="RUO20713.1"/>
    <property type="molecule type" value="Genomic_DNA"/>
</dbReference>
<evidence type="ECO:0000256" key="12">
    <source>
        <dbReference type="ARBA" id="ARBA00023244"/>
    </source>
</evidence>
<evidence type="ECO:0000256" key="15">
    <source>
        <dbReference type="PIRNR" id="PIRNR000167"/>
    </source>
</evidence>
<evidence type="ECO:0000259" key="18">
    <source>
        <dbReference type="PROSITE" id="PS51918"/>
    </source>
</evidence>
<comment type="function">
    <text evidence="13">Involved in the heme biosynthesis. Catalyzes the anaerobic oxidative decarboxylation of propionate groups of rings A and B of coproporphyrinogen III to yield the vinyl groups in protoporphyrinogen IX.</text>
</comment>
<dbReference type="SFLD" id="SFLDF00277">
    <property type="entry name" value="oxygen-independent_coproporphy"/>
    <property type="match status" value="1"/>
</dbReference>
<comment type="caution">
    <text evidence="19">The sequence shown here is derived from an EMBL/GenBank/DDBJ whole genome shotgun (WGS) entry which is preliminary data.</text>
</comment>
<evidence type="ECO:0000256" key="2">
    <source>
        <dbReference type="ARBA" id="ARBA00004785"/>
    </source>
</evidence>
<keyword evidence="10 15" id="KW-0408">Iron</keyword>
<dbReference type="GO" id="GO:0046872">
    <property type="term" value="F:metal ion binding"/>
    <property type="evidence" value="ECO:0007669"/>
    <property type="project" value="UniProtKB-KW"/>
</dbReference>
<feature type="binding site" evidence="16">
    <location>
        <position position="144"/>
    </location>
    <ligand>
        <name>S-adenosyl-L-methionine</name>
        <dbReference type="ChEBI" id="CHEBI:59789"/>
        <label>1</label>
    </ligand>
</feature>
<dbReference type="Proteomes" id="UP000288212">
    <property type="component" value="Unassembled WGS sequence"/>
</dbReference>
<evidence type="ECO:0000256" key="13">
    <source>
        <dbReference type="ARBA" id="ARBA00024295"/>
    </source>
</evidence>
<dbReference type="PANTHER" id="PTHR13932:SF6">
    <property type="entry name" value="OXYGEN-INDEPENDENT COPROPORPHYRINOGEN III OXIDASE"/>
    <property type="match status" value="1"/>
</dbReference>
<feature type="binding site" evidence="16">
    <location>
        <position position="109"/>
    </location>
    <ligand>
        <name>S-adenosyl-L-methionine</name>
        <dbReference type="ChEBI" id="CHEBI:59789"/>
        <label>1</label>
    </ligand>
</feature>
<evidence type="ECO:0000256" key="10">
    <source>
        <dbReference type="ARBA" id="ARBA00023004"/>
    </source>
</evidence>
<dbReference type="GO" id="GO:0051539">
    <property type="term" value="F:4 iron, 4 sulfur cluster binding"/>
    <property type="evidence" value="ECO:0007669"/>
    <property type="project" value="UniProtKB-KW"/>
</dbReference>
<feature type="binding site" evidence="17">
    <location>
        <position position="66"/>
    </location>
    <ligand>
        <name>[4Fe-4S] cluster</name>
        <dbReference type="ChEBI" id="CHEBI:49883"/>
        <note>4Fe-4S-S-AdoMet</note>
    </ligand>
</feature>
<dbReference type="SFLD" id="SFLDS00029">
    <property type="entry name" value="Radical_SAM"/>
    <property type="match status" value="1"/>
</dbReference>
<dbReference type="RefSeq" id="WP_126791884.1">
    <property type="nucleotide sequence ID" value="NZ_PIPI01000002.1"/>
</dbReference>
<dbReference type="CDD" id="cd01335">
    <property type="entry name" value="Radical_SAM"/>
    <property type="match status" value="1"/>
</dbReference>
<evidence type="ECO:0000256" key="16">
    <source>
        <dbReference type="PIRSR" id="PIRSR000167-1"/>
    </source>
</evidence>
<feature type="binding site" evidence="16">
    <location>
        <position position="171"/>
    </location>
    <ligand>
        <name>S-adenosyl-L-methionine</name>
        <dbReference type="ChEBI" id="CHEBI:59789"/>
        <label>2</label>
    </ligand>
</feature>
<evidence type="ECO:0000256" key="9">
    <source>
        <dbReference type="ARBA" id="ARBA00023002"/>
    </source>
</evidence>
<feature type="domain" description="Radical SAM core" evidence="18">
    <location>
        <begin position="44"/>
        <end position="279"/>
    </location>
</feature>
<feature type="binding site" evidence="17">
    <location>
        <position position="59"/>
    </location>
    <ligand>
        <name>[4Fe-4S] cluster</name>
        <dbReference type="ChEBI" id="CHEBI:49883"/>
        <note>4Fe-4S-S-AdoMet</note>
    </ligand>
</feature>
<dbReference type="PROSITE" id="PS51918">
    <property type="entry name" value="RADICAL_SAM"/>
    <property type="match status" value="1"/>
</dbReference>
<sequence>MTSFRWDPELIARYNINGPRYTSYPTALALTSPFAHDRVISALAADDRTLSVYIHLPFCHKLCYYCGCNKVITRHQGKADTYLDALENEMKLYKPLLRGRRLGPLHLGGGTPTFLTEEQLTRLMDMLREHLGLVANGEHEISIEIDPRSCSLEKLKHLRTLGFNRVSYGVQDFDQTVQIAINRVQDDEMIETLVQKSREFGFESINLDLIYGLPHQHPESFQRSLDKVVALNPDRISLFSYAHLPARFAAQRKLDKGALPSPEMKLQLLEMGIRTFTAAGYQFIGMDHFARADDELAKVQREGKLQRNFQGYTTHGSDALLGLGVSSISQINGVIWQNEKDLPDYYQAIEANKLPVVKGVGLTHDDRIRADLIAEVICHFKLDIKKFESKWSLTFNQYFAESFPRLAPFVEDGLVLLNERELVVTELGRLWVRSICSTFDAYLLDGQQSYSKVV</sequence>
<dbReference type="PANTHER" id="PTHR13932">
    <property type="entry name" value="COPROPORPHYRINIGEN III OXIDASE"/>
    <property type="match status" value="1"/>
</dbReference>
<evidence type="ECO:0000256" key="11">
    <source>
        <dbReference type="ARBA" id="ARBA00023014"/>
    </source>
</evidence>
<keyword evidence="5 15" id="KW-0004">4Fe-4S</keyword>
<comment type="pathway">
    <text evidence="2 15">Porphyrin-containing compound metabolism; protoporphyrin-IX biosynthesis; protoporphyrinogen-IX from coproporphyrinogen-III (AdoMet route): step 1/1.</text>
</comment>
<dbReference type="OrthoDB" id="9808022at2"/>
<accession>A0A432VVY9</accession>
<evidence type="ECO:0000256" key="1">
    <source>
        <dbReference type="ARBA" id="ARBA00004496"/>
    </source>
</evidence>
<dbReference type="SMART" id="SM00729">
    <property type="entry name" value="Elp3"/>
    <property type="match status" value="1"/>
</dbReference>
<dbReference type="GO" id="GO:0004109">
    <property type="term" value="F:coproporphyrinogen oxidase activity"/>
    <property type="evidence" value="ECO:0007669"/>
    <property type="project" value="InterPro"/>
</dbReference>
<feature type="binding site" evidence="16">
    <location>
        <begin position="65"/>
        <end position="67"/>
    </location>
    <ligand>
        <name>S-adenosyl-L-methionine</name>
        <dbReference type="ChEBI" id="CHEBI:59789"/>
        <label>2</label>
    </ligand>
</feature>
<dbReference type="SUPFAM" id="SSF102114">
    <property type="entry name" value="Radical SAM enzymes"/>
    <property type="match status" value="1"/>
</dbReference>
<dbReference type="GO" id="GO:0006782">
    <property type="term" value="P:protoporphyrinogen IX biosynthetic process"/>
    <property type="evidence" value="ECO:0007669"/>
    <property type="project" value="UniProtKB-UniPathway"/>
</dbReference>
<dbReference type="Pfam" id="PF06969">
    <property type="entry name" value="HemN_C"/>
    <property type="match status" value="1"/>
</dbReference>
<dbReference type="Pfam" id="PF04055">
    <property type="entry name" value="Radical_SAM"/>
    <property type="match status" value="1"/>
</dbReference>
<feature type="binding site" evidence="16">
    <location>
        <position position="242"/>
    </location>
    <ligand>
        <name>S-adenosyl-L-methionine</name>
        <dbReference type="ChEBI" id="CHEBI:59789"/>
        <label>2</label>
    </ligand>
</feature>
<evidence type="ECO:0000256" key="5">
    <source>
        <dbReference type="ARBA" id="ARBA00022485"/>
    </source>
</evidence>
<dbReference type="InterPro" id="IPR007197">
    <property type="entry name" value="rSAM"/>
</dbReference>
<dbReference type="InterPro" id="IPR004558">
    <property type="entry name" value="Coprogen_oxidase_HemN"/>
</dbReference>
<dbReference type="GO" id="GO:0005737">
    <property type="term" value="C:cytoplasm"/>
    <property type="evidence" value="ECO:0007669"/>
    <property type="project" value="UniProtKB-SubCell"/>
</dbReference>
<dbReference type="PIRSF" id="PIRSF000167">
    <property type="entry name" value="HemN"/>
    <property type="match status" value="1"/>
</dbReference>
<dbReference type="Gene3D" id="3.30.750.200">
    <property type="match status" value="1"/>
</dbReference>
<dbReference type="AlphaFoldDB" id="A0A432VVY9"/>
<protein>
    <recommendedName>
        <fullName evidence="15">Coproporphyrinogen-III oxidase</fullName>
        <ecNumber evidence="15">1.3.98.3</ecNumber>
    </recommendedName>
</protein>
<feature type="binding site" evidence="16">
    <location>
        <position position="328"/>
    </location>
    <ligand>
        <name>S-adenosyl-L-methionine</name>
        <dbReference type="ChEBI" id="CHEBI:59789"/>
        <label>1</label>
    </ligand>
</feature>
<evidence type="ECO:0000256" key="8">
    <source>
        <dbReference type="ARBA" id="ARBA00022723"/>
    </source>
</evidence>
<keyword evidence="7 15" id="KW-0949">S-adenosyl-L-methionine</keyword>
<comment type="cofactor">
    <cofactor evidence="15 17">
        <name>[4Fe-4S] cluster</name>
        <dbReference type="ChEBI" id="CHEBI:49883"/>
    </cofactor>
    <text evidence="15 17">Binds 1 [4Fe-4S] cluster. The cluster is coordinated with 3 cysteines and an exchangeable S-adenosyl-L-methionine.</text>
</comment>
<evidence type="ECO:0000313" key="20">
    <source>
        <dbReference type="Proteomes" id="UP000288212"/>
    </source>
</evidence>
<evidence type="ECO:0000256" key="6">
    <source>
        <dbReference type="ARBA" id="ARBA00022490"/>
    </source>
</evidence>
<dbReference type="NCBIfam" id="TIGR00538">
    <property type="entry name" value="hemN"/>
    <property type="match status" value="1"/>
</dbReference>
<gene>
    <name evidence="19" type="primary">hemN</name>
    <name evidence="19" type="ORF">CWE06_05250</name>
</gene>
<keyword evidence="8 15" id="KW-0479">Metal-binding</keyword>
<keyword evidence="20" id="KW-1185">Reference proteome</keyword>
<comment type="catalytic activity">
    <reaction evidence="14 15">
        <text>coproporphyrinogen III + 2 S-adenosyl-L-methionine = protoporphyrinogen IX + 2 5'-deoxyadenosine + 2 L-methionine + 2 CO2</text>
        <dbReference type="Rhea" id="RHEA:15425"/>
        <dbReference type="ChEBI" id="CHEBI:16526"/>
        <dbReference type="ChEBI" id="CHEBI:17319"/>
        <dbReference type="ChEBI" id="CHEBI:57307"/>
        <dbReference type="ChEBI" id="CHEBI:57309"/>
        <dbReference type="ChEBI" id="CHEBI:57844"/>
        <dbReference type="ChEBI" id="CHEBI:59789"/>
        <dbReference type="EC" id="1.3.98.3"/>
    </reaction>
</comment>
<feature type="binding site" evidence="16">
    <location>
        <position position="183"/>
    </location>
    <ligand>
        <name>S-adenosyl-L-methionine</name>
        <dbReference type="ChEBI" id="CHEBI:59789"/>
        <label>2</label>
    </ligand>
</feature>
<dbReference type="SFLD" id="SFLDG01065">
    <property type="entry name" value="anaerobic_coproporphyrinogen-I"/>
    <property type="match status" value="1"/>
</dbReference>
<comment type="subcellular location">
    <subcellularLocation>
        <location evidence="1 15">Cytoplasm</location>
    </subcellularLocation>
</comment>
<comment type="subunit">
    <text evidence="4">Monomer.</text>
</comment>
<feature type="binding site" evidence="16">
    <location>
        <begin position="110"/>
        <end position="111"/>
    </location>
    <ligand>
        <name>S-adenosyl-L-methionine</name>
        <dbReference type="ChEBI" id="CHEBI:59789"/>
        <label>2</label>
    </ligand>
</feature>
<dbReference type="Gene3D" id="1.10.10.920">
    <property type="match status" value="1"/>
</dbReference>
<dbReference type="InterPro" id="IPR058240">
    <property type="entry name" value="rSAM_sf"/>
</dbReference>
<evidence type="ECO:0000256" key="4">
    <source>
        <dbReference type="ARBA" id="ARBA00011245"/>
    </source>
</evidence>
<dbReference type="InterPro" id="IPR006638">
    <property type="entry name" value="Elp3/MiaA/NifB-like_rSAM"/>
</dbReference>
<dbReference type="InterPro" id="IPR010723">
    <property type="entry name" value="HemN_C"/>
</dbReference>
<comment type="similarity">
    <text evidence="3 15">Belongs to the anaerobic coproporphyrinogen-III oxidase family.</text>
</comment>
<keyword evidence="6 15" id="KW-0963">Cytoplasm</keyword>
<evidence type="ECO:0000256" key="3">
    <source>
        <dbReference type="ARBA" id="ARBA00005493"/>
    </source>
</evidence>
<keyword evidence="12 15" id="KW-0627">Porphyrin biosynthesis</keyword>
<dbReference type="EC" id="1.3.98.3" evidence="15"/>
<evidence type="ECO:0000256" key="7">
    <source>
        <dbReference type="ARBA" id="ARBA00022691"/>
    </source>
</evidence>
<evidence type="ECO:0000313" key="19">
    <source>
        <dbReference type="EMBL" id="RUO20713.1"/>
    </source>
</evidence>
<keyword evidence="11 15" id="KW-0411">Iron-sulfur</keyword>